<evidence type="ECO:0000256" key="3">
    <source>
        <dbReference type="ARBA" id="ARBA00022741"/>
    </source>
</evidence>
<accession>U2TID4</accession>
<dbReference type="SMART" id="SM00760">
    <property type="entry name" value="Bac_DnaA_C"/>
    <property type="match status" value="1"/>
</dbReference>
<sequence length="495" mass="55030">MAKEDGQLLWADALTLIEATNMQPATIAMLKSCEVEDFSGDTLTISTGLGFARMRIQRESDTIERLLEEAAFQPVHLVVELTARAREPKASISNEITQAEAQHLQTSAVTATSGAAAATPMAPNLSTLLDDPAAVRESKLTFERFVAGEENMLAFEAAKQVANGENKGYNPLFIFGKSGLGKTHLLRAIQNYIVLNDSSRACSYRTAAEFVEDYRIAWNDKETSARSALSTNYQSVDVLIIDDVQNMSTAAGSIRFFFETFNALMARGKQIVLAADRSPLQLGMGESKFDERETSRMDSGVTVSIQVPDYELKLNLINTFYERMRQDAECEHIGGMSGTISKEMRRLMAERAGTNIRTMEGFVQTCIINATRLGEKGQDLGRDDIIRIAAAKWPSAQRTISIEQIQKAVESYYDVSHDDLVGAKRNKEVVEPRHVCIWLVRELTDNTLADIGKRFGGRSHATVKHSIKWVETTRKEDRIFLDHLESIKDSIIAKS</sequence>
<evidence type="ECO:0000256" key="5">
    <source>
        <dbReference type="ARBA" id="ARBA00023121"/>
    </source>
</evidence>
<dbReference type="PRINTS" id="PR00051">
    <property type="entry name" value="DNAA"/>
</dbReference>
<evidence type="ECO:0000313" key="11">
    <source>
        <dbReference type="EMBL" id="ERL05978.1"/>
    </source>
</evidence>
<dbReference type="InterPro" id="IPR020591">
    <property type="entry name" value="Chromosome_initiator_DnaA-like"/>
</dbReference>
<keyword evidence="12" id="KW-1185">Reference proteome</keyword>
<dbReference type="CDD" id="cd06571">
    <property type="entry name" value="Bac_DnaA_C"/>
    <property type="match status" value="1"/>
</dbReference>
<evidence type="ECO:0000256" key="2">
    <source>
        <dbReference type="ARBA" id="ARBA00022705"/>
    </source>
</evidence>
<dbReference type="InterPro" id="IPR027417">
    <property type="entry name" value="P-loop_NTPase"/>
</dbReference>
<keyword evidence="2 7" id="KW-0235">DNA replication</keyword>
<feature type="domain" description="Chromosomal replication initiator DnaA C-terminal" evidence="10">
    <location>
        <begin position="401"/>
        <end position="470"/>
    </location>
</feature>
<dbReference type="PROSITE" id="PS01008">
    <property type="entry name" value="DNAA"/>
    <property type="match status" value="1"/>
</dbReference>
<evidence type="ECO:0000256" key="4">
    <source>
        <dbReference type="ARBA" id="ARBA00022840"/>
    </source>
</evidence>
<organism evidence="11 12">
    <name type="scientific">Olsenella profusa F0195</name>
    <dbReference type="NCBI Taxonomy" id="1125712"/>
    <lineage>
        <taxon>Bacteria</taxon>
        <taxon>Bacillati</taxon>
        <taxon>Actinomycetota</taxon>
        <taxon>Coriobacteriia</taxon>
        <taxon>Coriobacteriales</taxon>
        <taxon>Atopobiaceae</taxon>
        <taxon>Olsenella</taxon>
    </lineage>
</organism>
<gene>
    <name evidence="11" type="ORF">HMPREF1316_0803</name>
</gene>
<dbReference type="GO" id="GO:0006270">
    <property type="term" value="P:DNA replication initiation"/>
    <property type="evidence" value="ECO:0007669"/>
    <property type="project" value="InterPro"/>
</dbReference>
<dbReference type="STRING" id="1125712.HMPREF1316_0803"/>
<dbReference type="GO" id="GO:0005886">
    <property type="term" value="C:plasma membrane"/>
    <property type="evidence" value="ECO:0007669"/>
    <property type="project" value="TreeGrafter"/>
</dbReference>
<dbReference type="SUPFAM" id="SSF48295">
    <property type="entry name" value="TrpR-like"/>
    <property type="match status" value="1"/>
</dbReference>
<dbReference type="InterPro" id="IPR013159">
    <property type="entry name" value="DnaA_C"/>
</dbReference>
<dbReference type="eggNOG" id="COG0593">
    <property type="taxonomic scope" value="Bacteria"/>
</dbReference>
<dbReference type="PANTHER" id="PTHR30050">
    <property type="entry name" value="CHROMOSOMAL REPLICATION INITIATOR PROTEIN DNAA"/>
    <property type="match status" value="1"/>
</dbReference>
<dbReference type="SUPFAM" id="SSF52540">
    <property type="entry name" value="P-loop containing nucleoside triphosphate hydrolases"/>
    <property type="match status" value="1"/>
</dbReference>
<dbReference type="InterPro" id="IPR018312">
    <property type="entry name" value="Chromosome_initiator_DnaA_CS"/>
</dbReference>
<dbReference type="RefSeq" id="WP_021727363.1">
    <property type="nucleotide sequence ID" value="NZ_AWEZ01000073.1"/>
</dbReference>
<keyword evidence="4 7" id="KW-0067">ATP-binding</keyword>
<dbReference type="AlphaFoldDB" id="U2TID4"/>
<evidence type="ECO:0000256" key="6">
    <source>
        <dbReference type="ARBA" id="ARBA00023125"/>
    </source>
</evidence>
<evidence type="ECO:0000256" key="1">
    <source>
        <dbReference type="ARBA" id="ARBA00022490"/>
    </source>
</evidence>
<dbReference type="GO" id="GO:0008289">
    <property type="term" value="F:lipid binding"/>
    <property type="evidence" value="ECO:0007669"/>
    <property type="project" value="UniProtKB-KW"/>
</dbReference>
<keyword evidence="3 7" id="KW-0547">Nucleotide-binding</keyword>
<comment type="function">
    <text evidence="7">Plays an essential role in the initiation and regulation of chromosomal replication. ATP-DnaA binds to the origin of replication (oriC) to initiate formation of the DNA replication initiation complex once per cell cycle. Binds the DnaA box (a 9 base pair repeat at the origin) and separates the double-stranded (ds)DNA. Forms a right-handed helical filament on oriC DNA; dsDNA binds to the exterior of the filament while single-stranded (ss)DNA is stabiized in the filament's interior. The ATP-DnaA-oriC complex binds and stabilizes one strand of the AT-rich DNA unwinding element (DUE), permitting loading of DNA polymerase. After initiation quickly degrades to an ADP-DnaA complex that is not apt for DNA replication. Binds acidic phospholipids.</text>
</comment>
<dbReference type="Proteomes" id="UP000016638">
    <property type="component" value="Unassembled WGS sequence"/>
</dbReference>
<feature type="domain" description="AAA+ ATPase" evidence="9">
    <location>
        <begin position="168"/>
        <end position="311"/>
    </location>
</feature>
<dbReference type="CDD" id="cd00009">
    <property type="entry name" value="AAA"/>
    <property type="match status" value="1"/>
</dbReference>
<dbReference type="SMART" id="SM00382">
    <property type="entry name" value="AAA"/>
    <property type="match status" value="1"/>
</dbReference>
<evidence type="ECO:0000259" key="9">
    <source>
        <dbReference type="SMART" id="SM00382"/>
    </source>
</evidence>
<dbReference type="GO" id="GO:0003688">
    <property type="term" value="F:DNA replication origin binding"/>
    <property type="evidence" value="ECO:0007669"/>
    <property type="project" value="InterPro"/>
</dbReference>
<evidence type="ECO:0000259" key="10">
    <source>
        <dbReference type="SMART" id="SM00760"/>
    </source>
</evidence>
<dbReference type="InterPro" id="IPR010921">
    <property type="entry name" value="Trp_repressor/repl_initiator"/>
</dbReference>
<evidence type="ECO:0000256" key="7">
    <source>
        <dbReference type="RuleBase" id="RU000577"/>
    </source>
</evidence>
<dbReference type="Pfam" id="PF00308">
    <property type="entry name" value="Bac_DnaA"/>
    <property type="match status" value="1"/>
</dbReference>
<dbReference type="GO" id="GO:0005524">
    <property type="term" value="F:ATP binding"/>
    <property type="evidence" value="ECO:0007669"/>
    <property type="project" value="UniProtKB-KW"/>
</dbReference>
<dbReference type="InterPro" id="IPR013317">
    <property type="entry name" value="DnaA_dom"/>
</dbReference>
<dbReference type="OrthoDB" id="9807019at2"/>
<dbReference type="Pfam" id="PF08299">
    <property type="entry name" value="Bac_DnaA_C"/>
    <property type="match status" value="1"/>
</dbReference>
<dbReference type="PATRIC" id="fig|1125712.3.peg.2475"/>
<keyword evidence="6 7" id="KW-0238">DNA-binding</keyword>
<comment type="similarity">
    <text evidence="8">Belongs to the DnaA family.</text>
</comment>
<evidence type="ECO:0000313" key="12">
    <source>
        <dbReference type="Proteomes" id="UP000016638"/>
    </source>
</evidence>
<dbReference type="GO" id="GO:0006275">
    <property type="term" value="P:regulation of DNA replication"/>
    <property type="evidence" value="ECO:0007669"/>
    <property type="project" value="InterPro"/>
</dbReference>
<keyword evidence="5" id="KW-0446">Lipid-binding</keyword>
<keyword evidence="1" id="KW-0963">Cytoplasm</keyword>
<proteinExistence type="inferred from homology"/>
<comment type="caution">
    <text evidence="11">The sequence shown here is derived from an EMBL/GenBank/DDBJ whole genome shotgun (WGS) entry which is preliminary data.</text>
</comment>
<evidence type="ECO:0000256" key="8">
    <source>
        <dbReference type="RuleBase" id="RU004227"/>
    </source>
</evidence>
<dbReference type="EMBL" id="AWEZ01000073">
    <property type="protein sequence ID" value="ERL05978.1"/>
    <property type="molecule type" value="Genomic_DNA"/>
</dbReference>
<reference evidence="11 12" key="1">
    <citation type="submission" date="2013-08" db="EMBL/GenBank/DDBJ databases">
        <authorList>
            <person name="Durkin A.S."/>
            <person name="Haft D.R."/>
            <person name="McCorrison J."/>
            <person name="Torralba M."/>
            <person name="Gillis M."/>
            <person name="Haft D.H."/>
            <person name="Methe B."/>
            <person name="Sutton G."/>
            <person name="Nelson K.E."/>
        </authorList>
    </citation>
    <scope>NUCLEOTIDE SEQUENCE [LARGE SCALE GENOMIC DNA]</scope>
    <source>
        <strain evidence="11 12">F0195</strain>
    </source>
</reference>
<protein>
    <recommendedName>
        <fullName evidence="7">Chromosomal replication initiator protein DnaA</fullName>
    </recommendedName>
</protein>
<dbReference type="Gene3D" id="3.40.50.300">
    <property type="entry name" value="P-loop containing nucleotide triphosphate hydrolases"/>
    <property type="match status" value="1"/>
</dbReference>
<name>U2TID4_9ACTN</name>
<dbReference type="Gene3D" id="1.10.1750.10">
    <property type="match status" value="1"/>
</dbReference>
<dbReference type="PANTHER" id="PTHR30050:SF2">
    <property type="entry name" value="CHROMOSOMAL REPLICATION INITIATOR PROTEIN DNAA"/>
    <property type="match status" value="1"/>
</dbReference>
<dbReference type="InterPro" id="IPR003593">
    <property type="entry name" value="AAA+_ATPase"/>
</dbReference>